<evidence type="ECO:0000313" key="2">
    <source>
        <dbReference type="EMBL" id="QYS94710.1"/>
    </source>
</evidence>
<accession>A0A8G0P9S4</accession>
<gene>
    <name evidence="2" type="ORF">H0G86_013317</name>
</gene>
<dbReference type="AlphaFoldDB" id="A0A8G0P9S4"/>
<dbReference type="Proteomes" id="UP000826661">
    <property type="component" value="Chromosome I"/>
</dbReference>
<evidence type="ECO:0000313" key="3">
    <source>
        <dbReference type="Proteomes" id="UP000826661"/>
    </source>
</evidence>
<name>A0A8G0P9S4_9HYPO</name>
<proteinExistence type="predicted"/>
<keyword evidence="3" id="KW-1185">Reference proteome</keyword>
<dbReference type="Pfam" id="PF20183">
    <property type="entry name" value="DUF6546"/>
    <property type="match status" value="1"/>
</dbReference>
<dbReference type="InterPro" id="IPR046676">
    <property type="entry name" value="DUF6546"/>
</dbReference>
<reference evidence="2 3" key="1">
    <citation type="journal article" date="2021" name="BMC Genomics">
        <title>Telomere-to-telomere genome assembly of asparaginase-producing Trichoderma simmonsii.</title>
        <authorList>
            <person name="Chung D."/>
            <person name="Kwon Y.M."/>
            <person name="Yang Y."/>
        </authorList>
    </citation>
    <scope>NUCLEOTIDE SEQUENCE [LARGE SCALE GENOMIC DNA]</scope>
    <source>
        <strain evidence="2 3">GH-Sj1</strain>
    </source>
</reference>
<evidence type="ECO:0000259" key="1">
    <source>
        <dbReference type="Pfam" id="PF20183"/>
    </source>
</evidence>
<sequence>MRLRSWRPSWDYIPAEIRIIILEKLAKQKHPGWASLASVCREWQCVLEKFNFHKISLQVSCLDDLSLQVSCLDGFALLSPQTRKLVHHIYFCVELPGYSYKCCSQHRSPLINVSPLVTDAILRLFSILSTWEPAGNLALELNVYSPSDCKHWFKNIHLSSDNVDREGDATPTAGTGTLGTGTDRKHGWFWGQQLEPPQRHAIQRLFKPIRLKLPKSSPQVKAVTRLIIRRQLRRCISVKSFDCMFRKLNHLEQISYEPWKPCDNWHTDEKKAYGFEMRCLPDTVNSLVIFEDSYRFYDQFRLWPLQSIQPAGHSKEIDAGFVSKSLKLQHLSISFMINAESLFQKCQSDWTWPRLQSLALTSKLLQHEHRAPITNLLCRAGVLAQQMPMIHTFVLWNCEKAHACAFIYRVEKGTASVTWRGTWNFKLRPHVVEAWQVVASKRRMHRSELQLKQDDIKAAINCPGDAIYHLKLPCQVIEPASLWQIRREGHTIWW</sequence>
<feature type="domain" description="DUF6546" evidence="1">
    <location>
        <begin position="280"/>
        <end position="478"/>
    </location>
</feature>
<dbReference type="EMBL" id="CP075864">
    <property type="protein sequence ID" value="QYS94710.1"/>
    <property type="molecule type" value="Genomic_DNA"/>
</dbReference>
<organism evidence="2 3">
    <name type="scientific">Trichoderma simmonsii</name>
    <dbReference type="NCBI Taxonomy" id="1491479"/>
    <lineage>
        <taxon>Eukaryota</taxon>
        <taxon>Fungi</taxon>
        <taxon>Dikarya</taxon>
        <taxon>Ascomycota</taxon>
        <taxon>Pezizomycotina</taxon>
        <taxon>Sordariomycetes</taxon>
        <taxon>Hypocreomycetidae</taxon>
        <taxon>Hypocreales</taxon>
        <taxon>Hypocreaceae</taxon>
        <taxon>Trichoderma</taxon>
    </lineage>
</organism>
<protein>
    <recommendedName>
        <fullName evidence="1">DUF6546 domain-containing protein</fullName>
    </recommendedName>
</protein>